<dbReference type="SMART" id="SM01059">
    <property type="entry name" value="CAT"/>
    <property type="match status" value="1"/>
</dbReference>
<gene>
    <name evidence="2" type="ORF">DY78_GL002527</name>
</gene>
<dbReference type="InterPro" id="IPR001707">
    <property type="entry name" value="Cmp_AcTrfase"/>
</dbReference>
<dbReference type="Pfam" id="PF00302">
    <property type="entry name" value="CAT"/>
    <property type="match status" value="1"/>
</dbReference>
<dbReference type="InterPro" id="IPR023213">
    <property type="entry name" value="CAT-like_dom_sf"/>
</dbReference>
<name>A0A0R2NTW5_9LACO</name>
<dbReference type="Proteomes" id="UP000050920">
    <property type="component" value="Unassembled WGS sequence"/>
</dbReference>
<dbReference type="Gene3D" id="3.30.559.10">
    <property type="entry name" value="Chloramphenicol acetyltransferase-like domain"/>
    <property type="match status" value="1"/>
</dbReference>
<reference evidence="2 3" key="1">
    <citation type="journal article" date="2015" name="Genome Announc.">
        <title>Expanding the biotechnology potential of lactobacilli through comparative genomics of 213 strains and associated genera.</title>
        <authorList>
            <person name="Sun Z."/>
            <person name="Harris H.M."/>
            <person name="McCann A."/>
            <person name="Guo C."/>
            <person name="Argimon S."/>
            <person name="Zhang W."/>
            <person name="Yang X."/>
            <person name="Jeffery I.B."/>
            <person name="Cooney J.C."/>
            <person name="Kagawa T.F."/>
            <person name="Liu W."/>
            <person name="Song Y."/>
            <person name="Salvetti E."/>
            <person name="Wrobel A."/>
            <person name="Rasinkangas P."/>
            <person name="Parkhill J."/>
            <person name="Rea M.C."/>
            <person name="O'Sullivan O."/>
            <person name="Ritari J."/>
            <person name="Douillard F.P."/>
            <person name="Paul Ross R."/>
            <person name="Yang R."/>
            <person name="Briner A.E."/>
            <person name="Felis G.E."/>
            <person name="de Vos W.M."/>
            <person name="Barrangou R."/>
            <person name="Klaenhammer T.R."/>
            <person name="Caufield P.W."/>
            <person name="Cui Y."/>
            <person name="Zhang H."/>
            <person name="O'Toole P.W."/>
        </authorList>
    </citation>
    <scope>NUCLEOTIDE SEQUENCE [LARGE SCALE GENOMIC DNA]</scope>
    <source>
        <strain evidence="2 3">DSM 21115</strain>
    </source>
</reference>
<dbReference type="PANTHER" id="PTHR38474:SF2">
    <property type="entry name" value="CHLORAMPHENICOL ACETYLTRANSFERASE"/>
    <property type="match status" value="1"/>
</dbReference>
<organism evidence="2 3">
    <name type="scientific">Lactiplantibacillus fabifermentans DSM 21115</name>
    <dbReference type="NCBI Taxonomy" id="1413187"/>
    <lineage>
        <taxon>Bacteria</taxon>
        <taxon>Bacillati</taxon>
        <taxon>Bacillota</taxon>
        <taxon>Bacilli</taxon>
        <taxon>Lactobacillales</taxon>
        <taxon>Lactobacillaceae</taxon>
        <taxon>Lactiplantibacillus</taxon>
    </lineage>
</organism>
<dbReference type="AlphaFoldDB" id="A0A0R2NTW5"/>
<evidence type="ECO:0000313" key="2">
    <source>
        <dbReference type="EMBL" id="KRO28290.1"/>
    </source>
</evidence>
<evidence type="ECO:0000256" key="1">
    <source>
        <dbReference type="PIRSR" id="PIRSR000440-1"/>
    </source>
</evidence>
<dbReference type="PIRSF" id="PIRSF000440">
    <property type="entry name" value="CAT"/>
    <property type="match status" value="1"/>
</dbReference>
<keyword evidence="3" id="KW-1185">Reference proteome</keyword>
<accession>A0A0R2NTW5</accession>
<proteinExistence type="predicted"/>
<sequence length="222" mass="25032">MLNTDFTPIDQATWSRREYFYYFTKLSPLGFSLTVNLDITATKKWAQAHHVKFNAVYLYLASQALLAHPEMRVGKVDEQLVTYDVLHPSYTVMHADHTISNLWTAYDANFEQFYQNYLADLTTYGDVPGPMPKAPQSGNLFTIGSLPWVNFTSYTPLPFTPLTSFFPVLQAGKFITTDDGQITMPLSITIHHAVADGYHVSQYFNDLQALLTTPESALTAEA</sequence>
<keyword evidence="2" id="KW-0808">Transferase</keyword>
<dbReference type="GO" id="GO:0008811">
    <property type="term" value="F:chloramphenicol O-acetyltransferase activity"/>
    <property type="evidence" value="ECO:0007669"/>
    <property type="project" value="InterPro"/>
</dbReference>
<protein>
    <submittedName>
        <fullName evidence="2">Chloramphenicol O-acetyltransferase</fullName>
    </submittedName>
</protein>
<dbReference type="EMBL" id="AYGX02000047">
    <property type="protein sequence ID" value="KRO28290.1"/>
    <property type="molecule type" value="Genomic_DNA"/>
</dbReference>
<dbReference type="SUPFAM" id="SSF52777">
    <property type="entry name" value="CoA-dependent acyltransferases"/>
    <property type="match status" value="1"/>
</dbReference>
<comment type="caution">
    <text evidence="2">The sequence shown here is derived from an EMBL/GenBank/DDBJ whole genome shotgun (WGS) entry which is preliminary data.</text>
</comment>
<dbReference type="RefSeq" id="WP_024625784.1">
    <property type="nucleotide sequence ID" value="NZ_AYGX02000047.1"/>
</dbReference>
<dbReference type="PANTHER" id="PTHR38474">
    <property type="entry name" value="SLR0299 PROTEIN"/>
    <property type="match status" value="1"/>
</dbReference>
<evidence type="ECO:0000313" key="3">
    <source>
        <dbReference type="Proteomes" id="UP000050920"/>
    </source>
</evidence>
<feature type="active site" description="Proton acceptor" evidence="1">
    <location>
        <position position="192"/>
    </location>
</feature>